<dbReference type="RefSeq" id="WP_353948041.1">
    <property type="nucleotide sequence ID" value="NZ_CP159510.1"/>
</dbReference>
<accession>A0AAU8IF24</accession>
<gene>
    <name evidence="1" type="ORF">ABNN70_13140</name>
</gene>
<dbReference type="EMBL" id="CP159510">
    <property type="protein sequence ID" value="XCJ16581.1"/>
    <property type="molecule type" value="Genomic_DNA"/>
</dbReference>
<evidence type="ECO:0000313" key="1">
    <source>
        <dbReference type="EMBL" id="XCJ16581.1"/>
    </source>
</evidence>
<name>A0AAU8IF24_9BACL</name>
<organism evidence="1">
    <name type="scientific">Sporolactobacillus sp. Y61</name>
    <dbReference type="NCBI Taxonomy" id="3160863"/>
    <lineage>
        <taxon>Bacteria</taxon>
        <taxon>Bacillati</taxon>
        <taxon>Bacillota</taxon>
        <taxon>Bacilli</taxon>
        <taxon>Bacillales</taxon>
        <taxon>Sporolactobacillaceae</taxon>
        <taxon>Sporolactobacillus</taxon>
    </lineage>
</organism>
<protein>
    <recommendedName>
        <fullName evidence="2">Zn-ribbon containing protein</fullName>
    </recommendedName>
</protein>
<dbReference type="AlphaFoldDB" id="A0AAU8IF24"/>
<reference evidence="1" key="1">
    <citation type="submission" date="2024-06" db="EMBL/GenBank/DDBJ databases">
        <authorList>
            <person name="Fan A."/>
            <person name="Zhang F.Y."/>
            <person name="Zhang L."/>
        </authorList>
    </citation>
    <scope>NUCLEOTIDE SEQUENCE</scope>
    <source>
        <strain evidence="1">Y61</strain>
    </source>
</reference>
<evidence type="ECO:0008006" key="2">
    <source>
        <dbReference type="Google" id="ProtNLM"/>
    </source>
</evidence>
<sequence length="65" mass="7270">MKCPNCASKNIGKLSAKDYYCWNCFIELSLEDGRLSLSQVEEDGSLTTLDDLFDVSEREAKANGF</sequence>
<proteinExistence type="predicted"/>